<reference evidence="2 3" key="1">
    <citation type="submission" date="2018-11" db="EMBL/GenBank/DDBJ databases">
        <title>Saccharopolyspora rhizosphaerae sp. nov., an actinomycete isolated from rhizosphere soil in Thailand.</title>
        <authorList>
            <person name="Intra B."/>
            <person name="Euanorasetr J."/>
            <person name="Take A."/>
            <person name="Inahashi Y."/>
            <person name="Mori M."/>
            <person name="Panbangred W."/>
            <person name="Matsumoto A."/>
        </authorList>
    </citation>
    <scope>NUCLEOTIDE SEQUENCE [LARGE SCALE GENOMIC DNA]</scope>
    <source>
        <strain evidence="2 3">H219</strain>
    </source>
</reference>
<feature type="domain" description="GmrSD restriction endonucleases N-terminal" evidence="1">
    <location>
        <begin position="35"/>
        <end position="168"/>
    </location>
</feature>
<dbReference type="Pfam" id="PF03235">
    <property type="entry name" value="GmrSD_N"/>
    <property type="match status" value="1"/>
</dbReference>
<evidence type="ECO:0000259" key="1">
    <source>
        <dbReference type="Pfam" id="PF03235"/>
    </source>
</evidence>
<sequence length="363" mass="41166">MIKSEGFGGNVEGSNPEHYPIADFLKWAHDKELELNPKFQRGSVWVSAARTYLIDSILRGYPIPKILMRTRIDRELKRTIRDVVDGQQRLRTIIDFANGKFPLGGKAGEFAGCRYADLSEELQDRFLSYRLTSEQLMNASDDDVLEVFARINSYTVPVNEPELRNARFDTEFAGLVKSTVSNAKSLWSLNPVSQRDRVRMNDHSLIAEIYIFFVDGIGDGGESRITKFYERMKSATASELPDQKKVEGYISEVVDLLGQFKSERIVQRPHFLILLATLAYMRGDVAPGRIDSSDFPPVPNAPLDEMATVDQISKLNAALQGNSEDEDGNNPYIHFVEAARSSTQRMKSRQVRFEYFYQALSAR</sequence>
<proteinExistence type="predicted"/>
<comment type="caution">
    <text evidence="2">The sequence shown here is derived from an EMBL/GenBank/DDBJ whole genome shotgun (WGS) entry which is preliminary data.</text>
</comment>
<organism evidence="2 3">
    <name type="scientific">Saccharopolyspora rhizosphaerae</name>
    <dbReference type="NCBI Taxonomy" id="2492662"/>
    <lineage>
        <taxon>Bacteria</taxon>
        <taxon>Bacillati</taxon>
        <taxon>Actinomycetota</taxon>
        <taxon>Actinomycetes</taxon>
        <taxon>Pseudonocardiales</taxon>
        <taxon>Pseudonocardiaceae</taxon>
        <taxon>Saccharopolyspora</taxon>
    </lineage>
</organism>
<dbReference type="AlphaFoldDB" id="A0A426JX07"/>
<gene>
    <name evidence="2" type="ORF">EIL87_10175</name>
</gene>
<keyword evidence="3" id="KW-1185">Reference proteome</keyword>
<dbReference type="InterPro" id="IPR004919">
    <property type="entry name" value="GmrSD_N"/>
</dbReference>
<dbReference type="PANTHER" id="PTHR39639:SF1">
    <property type="entry name" value="DUF262 DOMAIN-CONTAINING PROTEIN"/>
    <property type="match status" value="1"/>
</dbReference>
<dbReference type="OrthoDB" id="9787127at2"/>
<dbReference type="EMBL" id="RSAA01000008">
    <property type="protein sequence ID" value="RRO17633.1"/>
    <property type="molecule type" value="Genomic_DNA"/>
</dbReference>
<evidence type="ECO:0000313" key="3">
    <source>
        <dbReference type="Proteomes" id="UP000274515"/>
    </source>
</evidence>
<accession>A0A426JX07</accession>
<dbReference type="PANTHER" id="PTHR39639">
    <property type="entry name" value="CHROMOSOME 16, WHOLE GENOME SHOTGUN SEQUENCE"/>
    <property type="match status" value="1"/>
</dbReference>
<protein>
    <submittedName>
        <fullName evidence="2">DUF262 domain-containing protein</fullName>
    </submittedName>
</protein>
<name>A0A426JX07_9PSEU</name>
<dbReference type="RefSeq" id="WP_125089964.1">
    <property type="nucleotide sequence ID" value="NZ_RSAA01000008.1"/>
</dbReference>
<dbReference type="Proteomes" id="UP000274515">
    <property type="component" value="Unassembled WGS sequence"/>
</dbReference>
<evidence type="ECO:0000313" key="2">
    <source>
        <dbReference type="EMBL" id="RRO17633.1"/>
    </source>
</evidence>